<evidence type="ECO:0000313" key="3">
    <source>
        <dbReference type="Proteomes" id="UP000499080"/>
    </source>
</evidence>
<dbReference type="OrthoDB" id="6515318at2759"/>
<protein>
    <submittedName>
        <fullName evidence="2">Uncharacterized protein</fullName>
    </submittedName>
</protein>
<dbReference type="Proteomes" id="UP000499080">
    <property type="component" value="Unassembled WGS sequence"/>
</dbReference>
<dbReference type="AlphaFoldDB" id="A0A4Y2C2N0"/>
<gene>
    <name evidence="2" type="ORF">AVEN_187711_1</name>
</gene>
<proteinExistence type="predicted"/>
<reference evidence="2 3" key="1">
    <citation type="journal article" date="2019" name="Sci. Rep.">
        <title>Orb-weaving spider Araneus ventricosus genome elucidates the spidroin gene catalogue.</title>
        <authorList>
            <person name="Kono N."/>
            <person name="Nakamura H."/>
            <person name="Ohtoshi R."/>
            <person name="Moran D.A.P."/>
            <person name="Shinohara A."/>
            <person name="Yoshida Y."/>
            <person name="Fujiwara M."/>
            <person name="Mori M."/>
            <person name="Tomita M."/>
            <person name="Arakawa K."/>
        </authorList>
    </citation>
    <scope>NUCLEOTIDE SEQUENCE [LARGE SCALE GENOMIC DNA]</scope>
</reference>
<sequence length="97" mass="10948">MFLDGTAAWAYPLSARQSRLLNSIQMKFLRNITGTCSTSPIAALRIIEGIIPLHIKAEQVAAYDRTTRLRKTSNYNNTNFNPNSYEDGTTSTQQFFN</sequence>
<keyword evidence="3" id="KW-1185">Reference proteome</keyword>
<dbReference type="EMBL" id="BGPR01000139">
    <property type="protein sequence ID" value="GBL98369.1"/>
    <property type="molecule type" value="Genomic_DNA"/>
</dbReference>
<feature type="compositionally biased region" description="Polar residues" evidence="1">
    <location>
        <begin position="86"/>
        <end position="97"/>
    </location>
</feature>
<feature type="compositionally biased region" description="Low complexity" evidence="1">
    <location>
        <begin position="72"/>
        <end position="85"/>
    </location>
</feature>
<feature type="region of interest" description="Disordered" evidence="1">
    <location>
        <begin position="72"/>
        <end position="97"/>
    </location>
</feature>
<organism evidence="2 3">
    <name type="scientific">Araneus ventricosus</name>
    <name type="common">Orbweaver spider</name>
    <name type="synonym">Epeira ventricosa</name>
    <dbReference type="NCBI Taxonomy" id="182803"/>
    <lineage>
        <taxon>Eukaryota</taxon>
        <taxon>Metazoa</taxon>
        <taxon>Ecdysozoa</taxon>
        <taxon>Arthropoda</taxon>
        <taxon>Chelicerata</taxon>
        <taxon>Arachnida</taxon>
        <taxon>Araneae</taxon>
        <taxon>Araneomorphae</taxon>
        <taxon>Entelegynae</taxon>
        <taxon>Araneoidea</taxon>
        <taxon>Araneidae</taxon>
        <taxon>Araneus</taxon>
    </lineage>
</organism>
<accession>A0A4Y2C2N0</accession>
<evidence type="ECO:0000256" key="1">
    <source>
        <dbReference type="SAM" id="MobiDB-lite"/>
    </source>
</evidence>
<evidence type="ECO:0000313" key="2">
    <source>
        <dbReference type="EMBL" id="GBL98369.1"/>
    </source>
</evidence>
<name>A0A4Y2C2N0_ARAVE</name>
<comment type="caution">
    <text evidence="2">The sequence shown here is derived from an EMBL/GenBank/DDBJ whole genome shotgun (WGS) entry which is preliminary data.</text>
</comment>